<evidence type="ECO:0000313" key="8">
    <source>
        <dbReference type="EMBL" id="SFL71373.1"/>
    </source>
</evidence>
<dbReference type="PANTHER" id="PTHR40277">
    <property type="entry name" value="BLL5419 PROTEIN"/>
    <property type="match status" value="1"/>
</dbReference>
<feature type="transmembrane region" description="Helical" evidence="7">
    <location>
        <begin position="260"/>
        <end position="282"/>
    </location>
</feature>
<protein>
    <submittedName>
        <fullName evidence="8">Uncharacterized membrane protein YbhN, UPF0104 family</fullName>
    </submittedName>
</protein>
<keyword evidence="4 7" id="KW-1133">Transmembrane helix</keyword>
<dbReference type="STRING" id="504800.SAMN04488085_11612"/>
<sequence length="368" mass="37241">MRVNRVAGRRVPLFVVPLRVVPIGMGPVVHRAGPPLLRLTCGLAVLLVLGQHLGAAPFQEGLRAVTLPAVGSAVAITVMTTVCSAWRWRVVARALGVGMPLAPAVGAYYRSQFLNSVLPGGVVGDLHRGVVHGRRAGHVGRALRAVGWERFSGQLVQAALTGIVLLALPSPVRPVLPVVLASVAGATACAALAVRRAARRGRSRLTAAARTVAGDVRHGLLAGDVWPQLMVASVLVIAGHTTTFVIAARTAGCTAPMAELVALAMLVQTAMVLPLGIGGWGLREGAAAWAFAAAGLGAATGVTVAIVYGVLSLAAVVPGAGMLLADAASRGRRAGAARSGSGAGRLPPPDEADLDRRCPTGGPPAAVG</sequence>
<keyword evidence="5 7" id="KW-0472">Membrane</keyword>
<organism evidence="8 9">
    <name type="scientific">Geodermatophilus ruber</name>
    <dbReference type="NCBI Taxonomy" id="504800"/>
    <lineage>
        <taxon>Bacteria</taxon>
        <taxon>Bacillati</taxon>
        <taxon>Actinomycetota</taxon>
        <taxon>Actinomycetes</taxon>
        <taxon>Geodermatophilales</taxon>
        <taxon>Geodermatophilaceae</taxon>
        <taxon>Geodermatophilus</taxon>
    </lineage>
</organism>
<evidence type="ECO:0000313" key="9">
    <source>
        <dbReference type="Proteomes" id="UP000199152"/>
    </source>
</evidence>
<evidence type="ECO:0000256" key="4">
    <source>
        <dbReference type="ARBA" id="ARBA00022989"/>
    </source>
</evidence>
<keyword evidence="9" id="KW-1185">Reference proteome</keyword>
<comment type="subcellular location">
    <subcellularLocation>
        <location evidence="1">Cell membrane</location>
        <topology evidence="1">Multi-pass membrane protein</topology>
    </subcellularLocation>
</comment>
<dbReference type="InParanoid" id="A0A1I4JYP1"/>
<evidence type="ECO:0000256" key="7">
    <source>
        <dbReference type="SAM" id="Phobius"/>
    </source>
</evidence>
<dbReference type="RefSeq" id="WP_218146361.1">
    <property type="nucleotide sequence ID" value="NZ_FOSW01000016.1"/>
</dbReference>
<reference evidence="8 9" key="1">
    <citation type="submission" date="2016-10" db="EMBL/GenBank/DDBJ databases">
        <authorList>
            <person name="de Groot N.N."/>
        </authorList>
    </citation>
    <scope>NUCLEOTIDE SEQUENCE [LARGE SCALE GENOMIC DNA]</scope>
    <source>
        <strain evidence="8 9">DSM 45317</strain>
    </source>
</reference>
<feature type="region of interest" description="Disordered" evidence="6">
    <location>
        <begin position="335"/>
        <end position="368"/>
    </location>
</feature>
<dbReference type="Proteomes" id="UP000199152">
    <property type="component" value="Unassembled WGS sequence"/>
</dbReference>
<dbReference type="GO" id="GO:0005886">
    <property type="term" value="C:plasma membrane"/>
    <property type="evidence" value="ECO:0007669"/>
    <property type="project" value="UniProtKB-SubCell"/>
</dbReference>
<accession>A0A1I4JYP1</accession>
<keyword evidence="3 7" id="KW-0812">Transmembrane</keyword>
<feature type="transmembrane region" description="Helical" evidence="7">
    <location>
        <begin position="225"/>
        <end position="248"/>
    </location>
</feature>
<dbReference type="Pfam" id="PF03706">
    <property type="entry name" value="LPG_synthase_TM"/>
    <property type="match status" value="1"/>
</dbReference>
<feature type="transmembrane region" description="Helical" evidence="7">
    <location>
        <begin position="302"/>
        <end position="325"/>
    </location>
</feature>
<evidence type="ECO:0000256" key="2">
    <source>
        <dbReference type="ARBA" id="ARBA00022475"/>
    </source>
</evidence>
<feature type="transmembrane region" description="Helical" evidence="7">
    <location>
        <begin position="175"/>
        <end position="194"/>
    </location>
</feature>
<gene>
    <name evidence="8" type="ORF">SAMN04488085_11612</name>
</gene>
<dbReference type="AlphaFoldDB" id="A0A1I4JYP1"/>
<feature type="transmembrane region" description="Helical" evidence="7">
    <location>
        <begin position="35"/>
        <end position="53"/>
    </location>
</feature>
<proteinExistence type="predicted"/>
<name>A0A1I4JYP1_9ACTN</name>
<evidence type="ECO:0000256" key="3">
    <source>
        <dbReference type="ARBA" id="ARBA00022692"/>
    </source>
</evidence>
<evidence type="ECO:0000256" key="6">
    <source>
        <dbReference type="SAM" id="MobiDB-lite"/>
    </source>
</evidence>
<evidence type="ECO:0000256" key="1">
    <source>
        <dbReference type="ARBA" id="ARBA00004651"/>
    </source>
</evidence>
<dbReference type="PANTHER" id="PTHR40277:SF1">
    <property type="entry name" value="BLL5419 PROTEIN"/>
    <property type="match status" value="1"/>
</dbReference>
<dbReference type="InterPro" id="IPR022791">
    <property type="entry name" value="L-PG_synthase/AglD"/>
</dbReference>
<feature type="transmembrane region" description="Helical" evidence="7">
    <location>
        <begin position="65"/>
        <end position="83"/>
    </location>
</feature>
<dbReference type="EMBL" id="FOSW01000016">
    <property type="protein sequence ID" value="SFL71373.1"/>
    <property type="molecule type" value="Genomic_DNA"/>
</dbReference>
<evidence type="ECO:0000256" key="5">
    <source>
        <dbReference type="ARBA" id="ARBA00023136"/>
    </source>
</evidence>
<keyword evidence="2" id="KW-1003">Cell membrane</keyword>